<organism evidence="2 3">
    <name type="scientific">Algibacter luteus</name>
    <dbReference type="NCBI Taxonomy" id="1178825"/>
    <lineage>
        <taxon>Bacteria</taxon>
        <taxon>Pseudomonadati</taxon>
        <taxon>Bacteroidota</taxon>
        <taxon>Flavobacteriia</taxon>
        <taxon>Flavobacteriales</taxon>
        <taxon>Flavobacteriaceae</taxon>
        <taxon>Algibacter</taxon>
    </lineage>
</organism>
<evidence type="ECO:0000313" key="2">
    <source>
        <dbReference type="EMBL" id="SHI87107.1"/>
    </source>
</evidence>
<accession>A0A1M6ENL4</accession>
<reference evidence="2 3" key="1">
    <citation type="submission" date="2016-11" db="EMBL/GenBank/DDBJ databases">
        <authorList>
            <person name="Jaros S."/>
            <person name="Januszkiewicz K."/>
            <person name="Wedrychowicz H."/>
        </authorList>
    </citation>
    <scope>NUCLEOTIDE SEQUENCE [LARGE SCALE GENOMIC DNA]</scope>
    <source>
        <strain evidence="2 3">CGMCC 1.12213</strain>
    </source>
</reference>
<dbReference type="STRING" id="1178825.SAMN05216261_2075"/>
<keyword evidence="1" id="KW-0732">Signal</keyword>
<dbReference type="EMBL" id="FQYK01000004">
    <property type="protein sequence ID" value="SHI87107.1"/>
    <property type="molecule type" value="Genomic_DNA"/>
</dbReference>
<keyword evidence="3" id="KW-1185">Reference proteome</keyword>
<protein>
    <submittedName>
        <fullName evidence="2">Uncharacterized protein</fullName>
    </submittedName>
</protein>
<evidence type="ECO:0000256" key="1">
    <source>
        <dbReference type="SAM" id="SignalP"/>
    </source>
</evidence>
<feature type="chain" id="PRO_5009917157" evidence="1">
    <location>
        <begin position="20"/>
        <end position="218"/>
    </location>
</feature>
<feature type="signal peptide" evidence="1">
    <location>
        <begin position="1"/>
        <end position="19"/>
    </location>
</feature>
<dbReference type="RefSeq" id="WP_019386406.1">
    <property type="nucleotide sequence ID" value="NZ_ALIH01000002.1"/>
</dbReference>
<dbReference type="Proteomes" id="UP000184396">
    <property type="component" value="Unassembled WGS sequence"/>
</dbReference>
<sequence length="218" mass="24909">MLKYTLLVVNLCFVVNVFAQDKTREQVIELMAEDTCECIKKDKTSFTQDKSMNQKQVALGLCLLKSYNTRKSESSAMKDSGIDDFEALGEEVGIQMVSTCGVEFMAIFSDEQLGEIIDDVDEDETAPPPPAAKNDNDLQLEAELLSLSNDAVSYFQVKDAFDKTHTFIINEQFDGYKLLKKSNFNKSFNIYYKEIDMFDLSERKYVKKKVVKYLELID</sequence>
<dbReference type="AlphaFoldDB" id="A0A1M6ENL4"/>
<gene>
    <name evidence="2" type="ORF">SAMN05216261_2075</name>
</gene>
<proteinExistence type="predicted"/>
<dbReference type="OrthoDB" id="1352116at2"/>
<evidence type="ECO:0000313" key="3">
    <source>
        <dbReference type="Proteomes" id="UP000184396"/>
    </source>
</evidence>
<name>A0A1M6ENL4_9FLAO</name>